<evidence type="ECO:0000256" key="4">
    <source>
        <dbReference type="ARBA" id="ARBA00023136"/>
    </source>
</evidence>
<comment type="subcellular location">
    <subcellularLocation>
        <location evidence="1">Membrane</location>
    </subcellularLocation>
</comment>
<evidence type="ECO:0000313" key="6">
    <source>
        <dbReference type="EMBL" id="TKR62918.1"/>
    </source>
</evidence>
<dbReference type="EMBL" id="AZBU02000010">
    <property type="protein sequence ID" value="TKR62918.1"/>
    <property type="molecule type" value="Genomic_DNA"/>
</dbReference>
<organism evidence="6 7">
    <name type="scientific">Steinernema carpocapsae</name>
    <name type="common">Entomopathogenic nematode</name>
    <dbReference type="NCBI Taxonomy" id="34508"/>
    <lineage>
        <taxon>Eukaryota</taxon>
        <taxon>Metazoa</taxon>
        <taxon>Ecdysozoa</taxon>
        <taxon>Nematoda</taxon>
        <taxon>Chromadorea</taxon>
        <taxon>Rhabditida</taxon>
        <taxon>Tylenchina</taxon>
        <taxon>Panagrolaimomorpha</taxon>
        <taxon>Strongyloidoidea</taxon>
        <taxon>Steinernematidae</taxon>
        <taxon>Steinernema</taxon>
    </lineage>
</organism>
<evidence type="ECO:0000313" key="7">
    <source>
        <dbReference type="Proteomes" id="UP000298663"/>
    </source>
</evidence>
<evidence type="ECO:0008006" key="8">
    <source>
        <dbReference type="Google" id="ProtNLM"/>
    </source>
</evidence>
<dbReference type="GO" id="GO:0004930">
    <property type="term" value="F:G protein-coupled receptor activity"/>
    <property type="evidence" value="ECO:0007669"/>
    <property type="project" value="InterPro"/>
</dbReference>
<keyword evidence="2 5" id="KW-0812">Transmembrane</keyword>
<keyword evidence="7" id="KW-1185">Reference proteome</keyword>
<gene>
    <name evidence="6" type="ORF">L596_026819</name>
</gene>
<proteinExistence type="predicted"/>
<accession>A0A4U5M2G6</accession>
<keyword evidence="3 5" id="KW-1133">Transmembrane helix</keyword>
<keyword evidence="4 5" id="KW-0472">Membrane</keyword>
<dbReference type="AlphaFoldDB" id="A0A4U5M2G6"/>
<reference evidence="6 7" key="2">
    <citation type="journal article" date="2019" name="G3 (Bethesda)">
        <title>Hybrid Assembly of the Genome of the Entomopathogenic Nematode Steinernema carpocapsae Identifies the X-Chromosome.</title>
        <authorList>
            <person name="Serra L."/>
            <person name="Macchietto M."/>
            <person name="Macias-Munoz A."/>
            <person name="McGill C.J."/>
            <person name="Rodriguez I.M."/>
            <person name="Rodriguez B."/>
            <person name="Murad R."/>
            <person name="Mortazavi A."/>
        </authorList>
    </citation>
    <scope>NUCLEOTIDE SEQUENCE [LARGE SCALE GENOMIC DNA]</scope>
    <source>
        <strain evidence="6 7">ALL</strain>
    </source>
</reference>
<dbReference type="Proteomes" id="UP000298663">
    <property type="component" value="Unassembled WGS sequence"/>
</dbReference>
<dbReference type="InterPro" id="IPR019424">
    <property type="entry name" value="7TM_GPCR_Srsx"/>
</dbReference>
<evidence type="ECO:0000256" key="3">
    <source>
        <dbReference type="ARBA" id="ARBA00022989"/>
    </source>
</evidence>
<evidence type="ECO:0000256" key="5">
    <source>
        <dbReference type="SAM" id="Phobius"/>
    </source>
</evidence>
<evidence type="ECO:0000256" key="2">
    <source>
        <dbReference type="ARBA" id="ARBA00022692"/>
    </source>
</evidence>
<feature type="transmembrane region" description="Helical" evidence="5">
    <location>
        <begin position="32"/>
        <end position="57"/>
    </location>
</feature>
<comment type="caution">
    <text evidence="6">The sequence shown here is derived from an EMBL/GenBank/DDBJ whole genome shotgun (WGS) entry which is preliminary data.</text>
</comment>
<dbReference type="SMART" id="SM01381">
    <property type="entry name" value="7TM_GPCR_Srsx"/>
    <property type="match status" value="1"/>
</dbReference>
<dbReference type="InterPro" id="IPR000276">
    <property type="entry name" value="GPCR_Rhodpsn"/>
</dbReference>
<sequence>MSVIVIYSKLKKALNLQGTNSSNATKKIFKSLFLIIVFYLSGWVLTITVSLAVQVFIQDPNLAQVVEVVVGLTAGSNLCVPFFIFYMQSSLYKNEIKKLFGLNKIVAADSNVFMMK</sequence>
<evidence type="ECO:0000256" key="1">
    <source>
        <dbReference type="ARBA" id="ARBA00004370"/>
    </source>
</evidence>
<feature type="transmembrane region" description="Helical" evidence="5">
    <location>
        <begin position="69"/>
        <end position="87"/>
    </location>
</feature>
<dbReference type="SUPFAM" id="SSF81321">
    <property type="entry name" value="Family A G protein-coupled receptor-like"/>
    <property type="match status" value="1"/>
</dbReference>
<protein>
    <recommendedName>
        <fullName evidence="8">G-protein coupled receptors family 1 profile domain-containing protein</fullName>
    </recommendedName>
</protein>
<dbReference type="Gene3D" id="1.20.1070.10">
    <property type="entry name" value="Rhodopsin 7-helix transmembrane proteins"/>
    <property type="match status" value="1"/>
</dbReference>
<name>A0A4U5M2G6_STECR</name>
<dbReference type="Pfam" id="PF10320">
    <property type="entry name" value="7TM_GPCR_Srsx"/>
    <property type="match status" value="1"/>
</dbReference>
<reference evidence="6 7" key="1">
    <citation type="journal article" date="2015" name="Genome Biol.">
        <title>Comparative genomics of Steinernema reveals deeply conserved gene regulatory networks.</title>
        <authorList>
            <person name="Dillman A.R."/>
            <person name="Macchietto M."/>
            <person name="Porter C.F."/>
            <person name="Rogers A."/>
            <person name="Williams B."/>
            <person name="Antoshechkin I."/>
            <person name="Lee M.M."/>
            <person name="Goodwin Z."/>
            <person name="Lu X."/>
            <person name="Lewis E.E."/>
            <person name="Goodrich-Blair H."/>
            <person name="Stock S.P."/>
            <person name="Adams B.J."/>
            <person name="Sternberg P.W."/>
            <person name="Mortazavi A."/>
        </authorList>
    </citation>
    <scope>NUCLEOTIDE SEQUENCE [LARGE SCALE GENOMIC DNA]</scope>
    <source>
        <strain evidence="6 7">ALL</strain>
    </source>
</reference>
<dbReference type="OrthoDB" id="5820127at2759"/>
<dbReference type="GO" id="GO:0016020">
    <property type="term" value="C:membrane"/>
    <property type="evidence" value="ECO:0007669"/>
    <property type="project" value="UniProtKB-SubCell"/>
</dbReference>